<protein>
    <submittedName>
        <fullName evidence="3">Glycine oxidase</fullName>
    </submittedName>
</protein>
<dbReference type="InterPro" id="IPR006076">
    <property type="entry name" value="FAD-dep_OxRdtase"/>
</dbReference>
<sequence>MERFDLIIIGGGIVGLWSAYFAAQRGLKTVLVEEHGIAAGASGGVLGALMPHSPDRWNAKKQFQFEALNQLPGLLQEIEARTGQNVGYRRVGRIAPILKEHHVDDVARRAEGANEFWQTEQSAFAMQHMDAGPAANWPAVEAMPFGVAADNFSARLSPRKLIMALAGSLHGSIDMRFATRAAFLGEKQVTLGDGSILHADKVLVSAGLASFDMLRPYAPSISGRGVKGQAAVLGTDLDPNLPIIYSDGVYLIVHDDGTTAIGSTSEKEFTEGRETDHLLDDVVEKARALCPIVKDAPVIERWAGVRPQAQGRDPLLGVIPQHDWLYVATGGFKISFGIAHLMAQSVLGALCGDETAPSIPKEFTPGNRLPR</sequence>
<dbReference type="EMBL" id="CP021330">
    <property type="protein sequence ID" value="AVX05704.1"/>
    <property type="molecule type" value="Genomic_DNA"/>
</dbReference>
<evidence type="ECO:0000313" key="4">
    <source>
        <dbReference type="Proteomes" id="UP000258927"/>
    </source>
</evidence>
<evidence type="ECO:0000313" key="3">
    <source>
        <dbReference type="EMBL" id="AVX05704.1"/>
    </source>
</evidence>
<gene>
    <name evidence="3" type="ORF">MXMO3_03198</name>
</gene>
<reference evidence="3 4" key="1">
    <citation type="submission" date="2017-05" db="EMBL/GenBank/DDBJ databases">
        <title>Genome Analysis of Maritalea myrionectae HL2708#5.</title>
        <authorList>
            <consortium name="Cotde Inc.-PKNU"/>
            <person name="Jang D."/>
            <person name="Oh H.-M."/>
        </authorList>
    </citation>
    <scope>NUCLEOTIDE SEQUENCE [LARGE SCALE GENOMIC DNA]</scope>
    <source>
        <strain evidence="3 4">HL2708#5</strain>
    </source>
</reference>
<dbReference type="PANTHER" id="PTHR13847:SF289">
    <property type="entry name" value="GLYCINE OXIDASE"/>
    <property type="match status" value="1"/>
</dbReference>
<dbReference type="STRING" id="1122213.GCA_000423365_00890"/>
<keyword evidence="4" id="KW-1185">Reference proteome</keyword>
<dbReference type="KEGG" id="mmyr:MXMO3_03198"/>
<evidence type="ECO:0000256" key="1">
    <source>
        <dbReference type="ARBA" id="ARBA00023002"/>
    </source>
</evidence>
<dbReference type="Pfam" id="PF01266">
    <property type="entry name" value="DAO"/>
    <property type="match status" value="1"/>
</dbReference>
<evidence type="ECO:0000259" key="2">
    <source>
        <dbReference type="Pfam" id="PF01266"/>
    </source>
</evidence>
<dbReference type="GO" id="GO:0016491">
    <property type="term" value="F:oxidoreductase activity"/>
    <property type="evidence" value="ECO:0007669"/>
    <property type="project" value="UniProtKB-KW"/>
</dbReference>
<keyword evidence="1" id="KW-0560">Oxidoreductase</keyword>
<dbReference type="SUPFAM" id="SSF51971">
    <property type="entry name" value="Nucleotide-binding domain"/>
    <property type="match status" value="1"/>
</dbReference>
<accession>A0A2R4MIF4</accession>
<dbReference type="Gene3D" id="3.30.9.10">
    <property type="entry name" value="D-Amino Acid Oxidase, subunit A, domain 2"/>
    <property type="match status" value="1"/>
</dbReference>
<dbReference type="AlphaFoldDB" id="A0A2R4MIF4"/>
<organism evidence="3 4">
    <name type="scientific">Maritalea myrionectae</name>
    <dbReference type="NCBI Taxonomy" id="454601"/>
    <lineage>
        <taxon>Bacteria</taxon>
        <taxon>Pseudomonadati</taxon>
        <taxon>Pseudomonadota</taxon>
        <taxon>Alphaproteobacteria</taxon>
        <taxon>Hyphomicrobiales</taxon>
        <taxon>Devosiaceae</taxon>
        <taxon>Maritalea</taxon>
    </lineage>
</organism>
<dbReference type="RefSeq" id="WP_117396507.1">
    <property type="nucleotide sequence ID" value="NZ_CP021330.1"/>
</dbReference>
<feature type="domain" description="FAD dependent oxidoreductase" evidence="2">
    <location>
        <begin position="5"/>
        <end position="344"/>
    </location>
</feature>
<dbReference type="Gene3D" id="3.50.50.60">
    <property type="entry name" value="FAD/NAD(P)-binding domain"/>
    <property type="match status" value="1"/>
</dbReference>
<name>A0A2R4MIF4_9HYPH</name>
<dbReference type="InterPro" id="IPR036188">
    <property type="entry name" value="FAD/NAD-bd_sf"/>
</dbReference>
<dbReference type="Proteomes" id="UP000258927">
    <property type="component" value="Chromosome"/>
</dbReference>
<proteinExistence type="predicted"/>
<dbReference type="GO" id="GO:0005737">
    <property type="term" value="C:cytoplasm"/>
    <property type="evidence" value="ECO:0007669"/>
    <property type="project" value="TreeGrafter"/>
</dbReference>
<dbReference type="PANTHER" id="PTHR13847">
    <property type="entry name" value="SARCOSINE DEHYDROGENASE-RELATED"/>
    <property type="match status" value="1"/>
</dbReference>